<name>E1WXR9_HALMS</name>
<proteinExistence type="predicted"/>
<organism evidence="2 3">
    <name type="scientific">Halobacteriovorax marinus (strain ATCC BAA-682 / DSM 15412 / SJ)</name>
    <name type="common">Bacteriovorax marinus</name>
    <dbReference type="NCBI Taxonomy" id="862908"/>
    <lineage>
        <taxon>Bacteria</taxon>
        <taxon>Pseudomonadati</taxon>
        <taxon>Bdellovibrionota</taxon>
        <taxon>Bacteriovoracia</taxon>
        <taxon>Bacteriovoracales</taxon>
        <taxon>Halobacteriovoraceae</taxon>
        <taxon>Halobacteriovorax</taxon>
    </lineage>
</organism>
<gene>
    <name evidence="2" type="ordered locus">BMS_0992</name>
</gene>
<dbReference type="HOGENOM" id="CLU_417847_0_0_7"/>
<dbReference type="NCBIfam" id="NF040521">
    <property type="entry name" value="C45_proenzyme"/>
    <property type="match status" value="1"/>
</dbReference>
<dbReference type="Pfam" id="PF03417">
    <property type="entry name" value="AAT"/>
    <property type="match status" value="1"/>
</dbReference>
<dbReference type="EMBL" id="FQ312005">
    <property type="protein sequence ID" value="CBW25876.1"/>
    <property type="molecule type" value="Genomic_DNA"/>
</dbReference>
<feature type="domain" description="Peptidase C45 hydrolase" evidence="1">
    <location>
        <begin position="219"/>
        <end position="399"/>
    </location>
</feature>
<sequence>MLSRRSFMKYILFFFIILNFNISASECDVTHSEGVNKLTICDIKGKKVNFLDITGSMNDLAYYHGKFLAKDILSGVIASVAKRRDDSFKALAKKERNQFKAIYKCVMNKYKKSVDPKFLSELSYLAKGVRDAGYNLSGREVIEATLMIEMSGFVDSLNLEMEEDRRGTNWRLIKSCGLHIASASIKNIFSTIGGGFKKMKKGCTGFSASSDFTVDGSHLHGRNFDTGFMGVFEKYPVVINHRNSEGVNYMGMSSAGLHYPGGISGMNEYGISISTHELRTKNYKIKYKDRVGIVAPYAANLILSKAKSLDEAITIAKKFGYFGAWSFLVSDSKSGESASIEISGDIVRVAKRSSGSMGQTNHFLHRDTARYNFEYSLNKSLESRARLSLVNDELAQSRGQIDINWGINLLSGHTDYLVGQRSFGRTVSKVYTSMTHIMDTGRNIFWFSLGESYPTNLSTFIGLEVSFDQEENFFRFKGSERNTSFDNSSWKKSLEYFTNAYFVYEGDGDLKSRLTQSYELLKKASDLAKADNIVEYPYEMMRARVGLKIMSEFPNLISSLELDSVFETLLSEVGNLHNFEVAQVYESYARYNDLLNRREQASKFFAKAVSELESLREEFNNHFYFNKQYWTNYWFIKHRYSKYDNRVEQLHFATVE</sequence>
<dbReference type="PATRIC" id="fig|862908.3.peg.943"/>
<dbReference type="KEGG" id="bmx:BMS_0992"/>
<dbReference type="InterPro" id="IPR005079">
    <property type="entry name" value="Peptidase_C45_hydrolase"/>
</dbReference>
<dbReference type="InterPro" id="IPR047803">
    <property type="entry name" value="DCD1A/B-like"/>
</dbReference>
<dbReference type="PANTHER" id="PTHR35190">
    <property type="entry name" value="PROTEIN DCD1B"/>
    <property type="match status" value="1"/>
</dbReference>
<dbReference type="InterPro" id="IPR047794">
    <property type="entry name" value="C45_proenzyme-like"/>
</dbReference>
<reference evidence="3" key="1">
    <citation type="journal article" date="2013" name="ISME J.">
        <title>A small predatory core genome in the divergent marine Bacteriovorax marinus SJ and the terrestrial Bdellovibrio bacteriovorus.</title>
        <authorList>
            <person name="Crossman L.C."/>
            <person name="Chen H."/>
            <person name="Cerdeno-Tarraga A.M."/>
            <person name="Brooks K."/>
            <person name="Quail M.A."/>
            <person name="Pineiro S.A."/>
            <person name="Hobley L."/>
            <person name="Sockett R.E."/>
            <person name="Bentley S.D."/>
            <person name="Parkhill J."/>
            <person name="Williams H.N."/>
            <person name="Stine O.C."/>
        </authorList>
    </citation>
    <scope>NUCLEOTIDE SEQUENCE [LARGE SCALE GENOMIC DNA]</scope>
    <source>
        <strain evidence="3">ATCC BAA-682 / DSM 15412 / SJ</strain>
    </source>
</reference>
<dbReference type="Proteomes" id="UP000008963">
    <property type="component" value="Chromosome"/>
</dbReference>
<dbReference type="STRING" id="862908.BMS_0992"/>
<evidence type="ECO:0000313" key="2">
    <source>
        <dbReference type="EMBL" id="CBW25876.1"/>
    </source>
</evidence>
<dbReference type="Gene3D" id="3.60.60.10">
    <property type="entry name" value="Penicillin V Acylase, Chain A"/>
    <property type="match status" value="1"/>
</dbReference>
<accession>E1WXR9</accession>
<evidence type="ECO:0000313" key="3">
    <source>
        <dbReference type="Proteomes" id="UP000008963"/>
    </source>
</evidence>
<evidence type="ECO:0000259" key="1">
    <source>
        <dbReference type="Pfam" id="PF03417"/>
    </source>
</evidence>
<dbReference type="eggNOG" id="COG3049">
    <property type="taxonomic scope" value="Bacteria"/>
</dbReference>
<keyword evidence="3" id="KW-1185">Reference proteome</keyword>
<protein>
    <submittedName>
        <fullName evidence="2">Membrane protein</fullName>
    </submittedName>
</protein>
<dbReference type="PANTHER" id="PTHR35190:SF2">
    <property type="entry name" value="PROTEIN DCD1B"/>
    <property type="match status" value="1"/>
</dbReference>
<dbReference type="AlphaFoldDB" id="E1WXR9"/>